<keyword evidence="8 13" id="KW-0418">Kinase</keyword>
<dbReference type="FunFam" id="2.40.33.10:FF:000001">
    <property type="entry name" value="Pyruvate kinase"/>
    <property type="match status" value="1"/>
</dbReference>
<dbReference type="InterPro" id="IPR015795">
    <property type="entry name" value="Pyrv_Knase_C"/>
</dbReference>
<proteinExistence type="inferred from homology"/>
<dbReference type="GO" id="GO:0000287">
    <property type="term" value="F:magnesium ion binding"/>
    <property type="evidence" value="ECO:0007669"/>
    <property type="project" value="InterPro"/>
</dbReference>
<comment type="cofactor">
    <cofactor evidence="1">
        <name>K(+)</name>
        <dbReference type="ChEBI" id="CHEBI:29103"/>
    </cofactor>
</comment>
<comment type="caution">
    <text evidence="16">The sequence shown here is derived from an EMBL/GenBank/DDBJ whole genome shotgun (WGS) entry which is preliminary data.</text>
</comment>
<dbReference type="EMBL" id="JAHDYR010000069">
    <property type="protein sequence ID" value="KAG9389496.1"/>
    <property type="molecule type" value="Genomic_DNA"/>
</dbReference>
<comment type="pathway">
    <text evidence="2 13">Carbohydrate degradation; glycolysis; pyruvate from D-glyceraldehyde 3-phosphate: step 5/5.</text>
</comment>
<dbReference type="GO" id="GO:0030955">
    <property type="term" value="F:potassium ion binding"/>
    <property type="evidence" value="ECO:0007669"/>
    <property type="project" value="InterPro"/>
</dbReference>
<evidence type="ECO:0000256" key="13">
    <source>
        <dbReference type="RuleBase" id="RU000504"/>
    </source>
</evidence>
<keyword evidence="7" id="KW-0547">Nucleotide-binding</keyword>
<feature type="domain" description="Pyruvate kinase C-terminal" evidence="15">
    <location>
        <begin position="405"/>
        <end position="518"/>
    </location>
</feature>
<dbReference type="Gene3D" id="3.40.1380.20">
    <property type="entry name" value="Pyruvate kinase, C-terminal domain"/>
    <property type="match status" value="1"/>
</dbReference>
<evidence type="ECO:0000256" key="5">
    <source>
        <dbReference type="ARBA" id="ARBA00022679"/>
    </source>
</evidence>
<dbReference type="Proteomes" id="UP000717585">
    <property type="component" value="Unassembled WGS sequence"/>
</dbReference>
<evidence type="ECO:0000256" key="3">
    <source>
        <dbReference type="ARBA" id="ARBA00008663"/>
    </source>
</evidence>
<evidence type="ECO:0000313" key="16">
    <source>
        <dbReference type="EMBL" id="KAG9389496.1"/>
    </source>
</evidence>
<dbReference type="PANTHER" id="PTHR11817">
    <property type="entry name" value="PYRUVATE KINASE"/>
    <property type="match status" value="1"/>
</dbReference>
<reference evidence="16" key="1">
    <citation type="submission" date="2021-05" db="EMBL/GenBank/DDBJ databases">
        <title>A free-living protist that lacks canonical eukaryotic 1 DNA replication and segregation systems.</title>
        <authorList>
            <person name="Salas-Leiva D.E."/>
            <person name="Tromer E.C."/>
            <person name="Curtis B.A."/>
            <person name="Jerlstrom-Hultqvist J."/>
            <person name="Kolisko M."/>
            <person name="Yi Z."/>
            <person name="Salas-Leiva J.S."/>
            <person name="Gallot-Lavallee L."/>
            <person name="Kops G.J.P.L."/>
            <person name="Archibald J.M."/>
            <person name="Simpson A.G.B."/>
            <person name="Roger A.J."/>
        </authorList>
    </citation>
    <scope>NUCLEOTIDE SEQUENCE</scope>
    <source>
        <strain evidence="16">BICM</strain>
    </source>
</reference>
<keyword evidence="11 13" id="KW-0324">Glycolysis</keyword>
<dbReference type="Pfam" id="PF02887">
    <property type="entry name" value="PK_C"/>
    <property type="match status" value="1"/>
</dbReference>
<dbReference type="InterPro" id="IPR036918">
    <property type="entry name" value="Pyrv_Knase_C_sf"/>
</dbReference>
<dbReference type="PRINTS" id="PR01050">
    <property type="entry name" value="PYRUVTKNASE"/>
</dbReference>
<dbReference type="InterPro" id="IPR018209">
    <property type="entry name" value="Pyrv_Knase_AS"/>
</dbReference>
<dbReference type="InterPro" id="IPR040442">
    <property type="entry name" value="Pyrv_kinase-like_dom_sf"/>
</dbReference>
<dbReference type="PROSITE" id="PS00110">
    <property type="entry name" value="PYRUVATE_KINASE"/>
    <property type="match status" value="1"/>
</dbReference>
<evidence type="ECO:0000259" key="14">
    <source>
        <dbReference type="Pfam" id="PF00224"/>
    </source>
</evidence>
<dbReference type="EC" id="2.7.1.40" evidence="4 13"/>
<evidence type="ECO:0000256" key="7">
    <source>
        <dbReference type="ARBA" id="ARBA00022741"/>
    </source>
</evidence>
<dbReference type="SUPFAM" id="SSF52935">
    <property type="entry name" value="PK C-terminal domain-like"/>
    <property type="match status" value="1"/>
</dbReference>
<dbReference type="SUPFAM" id="SSF51621">
    <property type="entry name" value="Phosphoenolpyruvate/pyruvate domain"/>
    <property type="match status" value="1"/>
</dbReference>
<protein>
    <recommendedName>
        <fullName evidence="4 13">Pyruvate kinase</fullName>
        <ecNumber evidence="4 13">2.7.1.40</ecNumber>
    </recommendedName>
</protein>
<keyword evidence="9" id="KW-0067">ATP-binding</keyword>
<organism evidence="16 17">
    <name type="scientific">Carpediemonas membranifera</name>
    <dbReference type="NCBI Taxonomy" id="201153"/>
    <lineage>
        <taxon>Eukaryota</taxon>
        <taxon>Metamonada</taxon>
        <taxon>Carpediemonas-like organisms</taxon>
        <taxon>Carpediemonas</taxon>
    </lineage>
</organism>
<dbReference type="Pfam" id="PF00224">
    <property type="entry name" value="PK"/>
    <property type="match status" value="1"/>
</dbReference>
<evidence type="ECO:0000256" key="12">
    <source>
        <dbReference type="ARBA" id="ARBA00023317"/>
    </source>
</evidence>
<dbReference type="GO" id="GO:0005524">
    <property type="term" value="F:ATP binding"/>
    <property type="evidence" value="ECO:0007669"/>
    <property type="project" value="UniProtKB-KW"/>
</dbReference>
<dbReference type="InterPro" id="IPR011037">
    <property type="entry name" value="Pyrv_Knase-like_insert_dom_sf"/>
</dbReference>
<evidence type="ECO:0000259" key="15">
    <source>
        <dbReference type="Pfam" id="PF02887"/>
    </source>
</evidence>
<keyword evidence="6" id="KW-0479">Metal-binding</keyword>
<evidence type="ECO:0000256" key="6">
    <source>
        <dbReference type="ARBA" id="ARBA00022723"/>
    </source>
</evidence>
<evidence type="ECO:0000256" key="11">
    <source>
        <dbReference type="ARBA" id="ARBA00023152"/>
    </source>
</evidence>
<comment type="similarity">
    <text evidence="3 13">Belongs to the pyruvate kinase family.</text>
</comment>
<dbReference type="GO" id="GO:0016301">
    <property type="term" value="F:kinase activity"/>
    <property type="evidence" value="ECO:0007669"/>
    <property type="project" value="UniProtKB-KW"/>
</dbReference>
<keyword evidence="10 13" id="KW-0460">Magnesium</keyword>
<dbReference type="InterPro" id="IPR015806">
    <property type="entry name" value="Pyrv_Knase_insert_dom_sf"/>
</dbReference>
<dbReference type="Gene3D" id="3.20.20.60">
    <property type="entry name" value="Phosphoenolpyruvate-binding domains"/>
    <property type="match status" value="1"/>
</dbReference>
<dbReference type="InterPro" id="IPR015793">
    <property type="entry name" value="Pyrv_Knase_brl"/>
</dbReference>
<evidence type="ECO:0000256" key="10">
    <source>
        <dbReference type="ARBA" id="ARBA00022842"/>
    </source>
</evidence>
<evidence type="ECO:0000256" key="8">
    <source>
        <dbReference type="ARBA" id="ARBA00022777"/>
    </source>
</evidence>
<evidence type="ECO:0000313" key="17">
    <source>
        <dbReference type="Proteomes" id="UP000717585"/>
    </source>
</evidence>
<dbReference type="UniPathway" id="UPA00109">
    <property type="reaction ID" value="UER00188"/>
</dbReference>
<dbReference type="OrthoDB" id="108365at2759"/>
<dbReference type="InterPro" id="IPR015813">
    <property type="entry name" value="Pyrv/PenolPyrv_kinase-like_dom"/>
</dbReference>
<keyword evidence="5 13" id="KW-0808">Transferase</keyword>
<evidence type="ECO:0000256" key="2">
    <source>
        <dbReference type="ARBA" id="ARBA00004997"/>
    </source>
</evidence>
<dbReference type="Gene3D" id="2.40.33.10">
    <property type="entry name" value="PK beta-barrel domain-like"/>
    <property type="match status" value="1"/>
</dbReference>
<dbReference type="AlphaFoldDB" id="A0A8J6BTM2"/>
<evidence type="ECO:0000256" key="1">
    <source>
        <dbReference type="ARBA" id="ARBA00001958"/>
    </source>
</evidence>
<accession>A0A8J6BTM2</accession>
<gene>
    <name evidence="16" type="ORF">J8273_8788</name>
</gene>
<evidence type="ECO:0000256" key="9">
    <source>
        <dbReference type="ARBA" id="ARBA00022840"/>
    </source>
</evidence>
<comment type="catalytic activity">
    <reaction evidence="13">
        <text>pyruvate + ATP = phosphoenolpyruvate + ADP + H(+)</text>
        <dbReference type="Rhea" id="RHEA:18157"/>
        <dbReference type="ChEBI" id="CHEBI:15361"/>
        <dbReference type="ChEBI" id="CHEBI:15378"/>
        <dbReference type="ChEBI" id="CHEBI:30616"/>
        <dbReference type="ChEBI" id="CHEBI:58702"/>
        <dbReference type="ChEBI" id="CHEBI:456216"/>
        <dbReference type="EC" id="2.7.1.40"/>
    </reaction>
</comment>
<name>A0A8J6BTM2_9EUKA</name>
<dbReference type="SUPFAM" id="SSF50800">
    <property type="entry name" value="PK beta-barrel domain-like"/>
    <property type="match status" value="1"/>
</dbReference>
<feature type="domain" description="Pyruvate kinase barrel" evidence="14">
    <location>
        <begin position="50"/>
        <end position="371"/>
    </location>
</feature>
<keyword evidence="12 16" id="KW-0670">Pyruvate</keyword>
<dbReference type="InterPro" id="IPR001697">
    <property type="entry name" value="Pyr_Knase"/>
</dbReference>
<sequence>MNHFNSSSATTPISRTLKLNFGNLDSSIGHSKVSLADLVVAPPNVARRTRLTKILATLGPEVTAANVRQLFDEGCDLFRINMSHMKERDARVTNMVNVIRQVSEEVGVHIGILVDLQGPKIRCGSFGNGPYVLEREQSFTFDMELDTPGDRTRVGLPHPEIFKAIEVGHNILVNDGAIAMRVDAVDRENLVIETTVTQEGEISNRKGVNVPDTLLPMSAMTTKDRRDLAFALEHSPDWVALSFVQTASDVQECQAMVQGRARVMAKIEKPQALENLVEIVEVANGIMVARGDLGVELSLSQVPAAQKRCIKLGQLHGKPVVVATQMLESMISRPVPTRAEVNDVACAVYDGADCLMLSAETAIGKFPRKAVRTMSDCIWEVQKDPLYLKSIHAIQPAREHLATPDAIAAATRLTVKALGSSVIVVYTRSGGAALRISRERPSALIVAMTPVRETARALSAVWGVRAVHLKEDAKTFHGMVSTANSVVNGLEVAFPGDSVVVVSGWPFGAQAINLMHVLSVTEPEVSNDGHWTYRVPGTQASSEDLVSQLQDTVINEENDEE</sequence>
<dbReference type="NCBIfam" id="NF004491">
    <property type="entry name" value="PRK05826.1"/>
    <property type="match status" value="1"/>
</dbReference>
<dbReference type="NCBIfam" id="TIGR01064">
    <property type="entry name" value="pyruv_kin"/>
    <property type="match status" value="1"/>
</dbReference>
<dbReference type="GO" id="GO:0004743">
    <property type="term" value="F:pyruvate kinase activity"/>
    <property type="evidence" value="ECO:0007669"/>
    <property type="project" value="UniProtKB-EC"/>
</dbReference>
<evidence type="ECO:0000256" key="4">
    <source>
        <dbReference type="ARBA" id="ARBA00012142"/>
    </source>
</evidence>
<keyword evidence="17" id="KW-1185">Reference proteome</keyword>